<organism evidence="1 2">
    <name type="scientific">Vaccinium darrowii</name>
    <dbReference type="NCBI Taxonomy" id="229202"/>
    <lineage>
        <taxon>Eukaryota</taxon>
        <taxon>Viridiplantae</taxon>
        <taxon>Streptophyta</taxon>
        <taxon>Embryophyta</taxon>
        <taxon>Tracheophyta</taxon>
        <taxon>Spermatophyta</taxon>
        <taxon>Magnoliopsida</taxon>
        <taxon>eudicotyledons</taxon>
        <taxon>Gunneridae</taxon>
        <taxon>Pentapetalae</taxon>
        <taxon>asterids</taxon>
        <taxon>Ericales</taxon>
        <taxon>Ericaceae</taxon>
        <taxon>Vaccinioideae</taxon>
        <taxon>Vaccinieae</taxon>
        <taxon>Vaccinium</taxon>
    </lineage>
</organism>
<proteinExistence type="predicted"/>
<accession>A0ACB7YRU9</accession>
<comment type="caution">
    <text evidence="1">The sequence shown here is derived from an EMBL/GenBank/DDBJ whole genome shotgun (WGS) entry which is preliminary data.</text>
</comment>
<evidence type="ECO:0000313" key="2">
    <source>
        <dbReference type="Proteomes" id="UP000828048"/>
    </source>
</evidence>
<reference evidence="1 2" key="1">
    <citation type="journal article" date="2021" name="Hortic Res">
        <title>High-quality reference genome and annotation aids understanding of berry development for evergreen blueberry (Vaccinium darrowii).</title>
        <authorList>
            <person name="Yu J."/>
            <person name="Hulse-Kemp A.M."/>
            <person name="Babiker E."/>
            <person name="Staton M."/>
        </authorList>
    </citation>
    <scope>NUCLEOTIDE SEQUENCE [LARGE SCALE GENOMIC DNA]</scope>
    <source>
        <strain evidence="2">cv. NJ 8807/NJ 8810</strain>
        <tissue evidence="1">Young leaf</tissue>
    </source>
</reference>
<gene>
    <name evidence="1" type="ORF">Vadar_030142</name>
</gene>
<protein>
    <submittedName>
        <fullName evidence="1">Uncharacterized protein</fullName>
    </submittedName>
</protein>
<evidence type="ECO:0000313" key="1">
    <source>
        <dbReference type="EMBL" id="KAH7855889.1"/>
    </source>
</evidence>
<dbReference type="Proteomes" id="UP000828048">
    <property type="component" value="Chromosome 11"/>
</dbReference>
<keyword evidence="2" id="KW-1185">Reference proteome</keyword>
<name>A0ACB7YRU9_9ERIC</name>
<sequence>MKRPRQVIANFNSDSIEEATASSGSTKALPSSPSENKHATSSEMITNELRRFNSTWKKYTDHMNEQINMASEEFKKLRRKYLDHTNAQNNTASEEFKKLRNLGSIEKHFDKLQKVIENLKSQVKGWQIRLTSKEDDHDGGALFQMIESDLLLLDSDFAEAQKQKLTKTDFDKLQKAVENLKSLVKELQIRLTSNEDDHDGGALFQMIDSDLNHLALAFADQAPKFKETDFDKLQKAIKKLNSKVKYLQVPWTSNEDDYNGGDLFQMMERDLDLLRSSWEEAQKFMERVRIHSYCKIRSTTDSNRHRYEWPNINGVKDEMMHFFFKESNLGDGKMDFHKLPEPVLSCLLCFFKFPPDAFIRRTTMIYLWIGQGYILEHLQKKYPLVEKEELLGQGYILQYLQEKYPSVKKEELRSLEEDAGQKIFDELITNGFIERRSLEPNSYRLSHSARSSLKEKAEVNGFTSNGPLDLHPESVRGKPIGHSCLINVGEAIINCKPEIFENMAHIQSLYLGRWRTSATHHIELPDTKFFHGMSKLNNLTFLSLRGISLITELPTFISELISLKILDIRACHNLEAIPDEIGSLRNLTHLDMSECYFLEHMPRSLAQLSKLEVLKGFFIGGSENNKQSCTLSDLSKLSKLRKLNIYTNVEKFPATLDINALRAFQCLLKLTISWGGFSSPEEIGVTSASVSEEEGEETLHPRLQKLDLQGFPMKSLPRWLRPSDLKELRKLYIRGGNLSDLGQLRENQGEHWNVEILRLKYLDALDINWSKLMQLFPKLIYLLQKQCAKLNFKGDERSGWSEWKGEESSAWMHKKAIETRLWLQQQFFRSDVNSINLSSLLGYQQKIAQHNSNASRRSENSFS</sequence>
<dbReference type="EMBL" id="CM037161">
    <property type="protein sequence ID" value="KAH7855889.1"/>
    <property type="molecule type" value="Genomic_DNA"/>
</dbReference>